<evidence type="ECO:0000313" key="3">
    <source>
        <dbReference type="EMBL" id="KAA1380663.1"/>
    </source>
</evidence>
<keyword evidence="1" id="KW-0472">Membrane</keyword>
<feature type="transmembrane region" description="Helical" evidence="1">
    <location>
        <begin position="148"/>
        <end position="167"/>
    </location>
</feature>
<sequence>MELKLARPREWLLGLPPLTAVTAAMYGAGSALLVVGLLTWEPNKNPRWVIGTLAAVSLVFLVWTLVRGARLTTTEALVMSGIKLFTIGGLTWTTHLMLGAFANGTVLPIAGIYTVWFLHPVVGRVVLYAGIAWWSAAIVQHGDSTVVPFAASIVVQSVVASEVFARIKHRMDRVARTDPLTDTLNRRGITEVLDRELGRSRRRQVPVSVIAVDLDGLREVNNTFGHRAGDDLLVSITRHWLGAVRRNDTIGRTGGDEFLLVLPETTLEQAGTMAHRLAEASPGSWSFGVAMAKPDDTVESMLERADRRLYAAKSERRVA</sequence>
<dbReference type="InterPro" id="IPR029787">
    <property type="entry name" value="Nucleotide_cyclase"/>
</dbReference>
<keyword evidence="1" id="KW-0812">Transmembrane</keyword>
<dbReference type="Pfam" id="PF00990">
    <property type="entry name" value="GGDEF"/>
    <property type="match status" value="1"/>
</dbReference>
<protein>
    <submittedName>
        <fullName evidence="3">GGDEF domain-containing protein</fullName>
    </submittedName>
</protein>
<dbReference type="CDD" id="cd01949">
    <property type="entry name" value="GGDEF"/>
    <property type="match status" value="1"/>
</dbReference>
<dbReference type="AlphaFoldDB" id="A0A641ATV2"/>
<dbReference type="InterPro" id="IPR050469">
    <property type="entry name" value="Diguanylate_Cyclase"/>
</dbReference>
<keyword evidence="1" id="KW-1133">Transmembrane helix</keyword>
<dbReference type="SMART" id="SM00267">
    <property type="entry name" value="GGDEF"/>
    <property type="match status" value="1"/>
</dbReference>
<keyword evidence="4" id="KW-1185">Reference proteome</keyword>
<gene>
    <name evidence="3" type="ORF">ESP62_005690</name>
</gene>
<evidence type="ECO:0000259" key="2">
    <source>
        <dbReference type="PROSITE" id="PS50887"/>
    </source>
</evidence>
<feature type="domain" description="GGDEF" evidence="2">
    <location>
        <begin position="205"/>
        <end position="319"/>
    </location>
</feature>
<dbReference type="RefSeq" id="WP_129181356.1">
    <property type="nucleotide sequence ID" value="NZ_JAGIOG010000001.1"/>
</dbReference>
<dbReference type="GO" id="GO:0052621">
    <property type="term" value="F:diguanylate cyclase activity"/>
    <property type="evidence" value="ECO:0007669"/>
    <property type="project" value="TreeGrafter"/>
</dbReference>
<evidence type="ECO:0000256" key="1">
    <source>
        <dbReference type="SAM" id="Phobius"/>
    </source>
</evidence>
<proteinExistence type="predicted"/>
<dbReference type="InterPro" id="IPR000160">
    <property type="entry name" value="GGDEF_dom"/>
</dbReference>
<reference evidence="3" key="1">
    <citation type="submission" date="2019-09" db="EMBL/GenBank/DDBJ databases">
        <authorList>
            <person name="Li J."/>
        </authorList>
    </citation>
    <scope>NUCLEOTIDE SEQUENCE [LARGE SCALE GENOMIC DNA]</scope>
    <source>
        <strain evidence="3">NRBC 14897</strain>
    </source>
</reference>
<dbReference type="NCBIfam" id="TIGR00254">
    <property type="entry name" value="GGDEF"/>
    <property type="match status" value="1"/>
</dbReference>
<dbReference type="OrthoDB" id="23692at2"/>
<feature type="transmembrane region" description="Helical" evidence="1">
    <location>
        <begin position="48"/>
        <end position="66"/>
    </location>
</feature>
<accession>A0A641ATV2</accession>
<comment type="caution">
    <text evidence="3">The sequence shown here is derived from an EMBL/GenBank/DDBJ whole genome shotgun (WGS) entry which is preliminary data.</text>
</comment>
<dbReference type="Gene3D" id="3.30.70.270">
    <property type="match status" value="1"/>
</dbReference>
<dbReference type="PANTHER" id="PTHR45138:SF9">
    <property type="entry name" value="DIGUANYLATE CYCLASE DGCM-RELATED"/>
    <property type="match status" value="1"/>
</dbReference>
<dbReference type="PANTHER" id="PTHR45138">
    <property type="entry name" value="REGULATORY COMPONENTS OF SENSORY TRANSDUCTION SYSTEM"/>
    <property type="match status" value="1"/>
</dbReference>
<name>A0A641ATV2_9ACTN</name>
<dbReference type="EMBL" id="SDPP02000001">
    <property type="protein sequence ID" value="KAA1380663.1"/>
    <property type="molecule type" value="Genomic_DNA"/>
</dbReference>
<dbReference type="PROSITE" id="PS50887">
    <property type="entry name" value="GGDEF"/>
    <property type="match status" value="1"/>
</dbReference>
<dbReference type="Proteomes" id="UP001515100">
    <property type="component" value="Unassembled WGS sequence"/>
</dbReference>
<feature type="transmembrane region" description="Helical" evidence="1">
    <location>
        <begin position="12"/>
        <end position="36"/>
    </location>
</feature>
<organism evidence="3 4">
    <name type="scientific">Aeromicrobium fastidiosum</name>
    <dbReference type="NCBI Taxonomy" id="52699"/>
    <lineage>
        <taxon>Bacteria</taxon>
        <taxon>Bacillati</taxon>
        <taxon>Actinomycetota</taxon>
        <taxon>Actinomycetes</taxon>
        <taxon>Propionibacteriales</taxon>
        <taxon>Nocardioidaceae</taxon>
        <taxon>Aeromicrobium</taxon>
    </lineage>
</organism>
<evidence type="ECO:0000313" key="4">
    <source>
        <dbReference type="Proteomes" id="UP001515100"/>
    </source>
</evidence>
<dbReference type="SUPFAM" id="SSF55073">
    <property type="entry name" value="Nucleotide cyclase"/>
    <property type="match status" value="1"/>
</dbReference>
<dbReference type="InterPro" id="IPR043128">
    <property type="entry name" value="Rev_trsase/Diguanyl_cyclase"/>
</dbReference>